<comment type="subcellular location">
    <subcellularLocation>
        <location evidence="1">Cell membrane</location>
        <topology evidence="1">Multi-pass membrane protein</topology>
    </subcellularLocation>
</comment>
<gene>
    <name evidence="10" type="ORF">GCM10023165_16940</name>
</gene>
<keyword evidence="6 9" id="KW-1133">Transmembrane helix</keyword>
<dbReference type="InterPro" id="IPR052157">
    <property type="entry name" value="BCAA_transport_permease"/>
</dbReference>
<evidence type="ECO:0000256" key="6">
    <source>
        <dbReference type="ARBA" id="ARBA00022989"/>
    </source>
</evidence>
<keyword evidence="2" id="KW-0813">Transport</keyword>
<feature type="transmembrane region" description="Helical" evidence="9">
    <location>
        <begin position="221"/>
        <end position="254"/>
    </location>
</feature>
<feature type="transmembrane region" description="Helical" evidence="9">
    <location>
        <begin position="266"/>
        <end position="286"/>
    </location>
</feature>
<evidence type="ECO:0000256" key="9">
    <source>
        <dbReference type="SAM" id="Phobius"/>
    </source>
</evidence>
<proteinExistence type="inferred from homology"/>
<organism evidence="10 11">
    <name type="scientific">Variovorax defluvii</name>
    <dbReference type="NCBI Taxonomy" id="913761"/>
    <lineage>
        <taxon>Bacteria</taxon>
        <taxon>Pseudomonadati</taxon>
        <taxon>Pseudomonadota</taxon>
        <taxon>Betaproteobacteria</taxon>
        <taxon>Burkholderiales</taxon>
        <taxon>Comamonadaceae</taxon>
        <taxon>Variovorax</taxon>
    </lineage>
</organism>
<feature type="transmembrane region" description="Helical" evidence="9">
    <location>
        <begin position="135"/>
        <end position="158"/>
    </location>
</feature>
<protein>
    <submittedName>
        <fullName evidence="10">Branched-chain amino acid ABC transporter permease</fullName>
    </submittedName>
</protein>
<evidence type="ECO:0000313" key="11">
    <source>
        <dbReference type="Proteomes" id="UP001500975"/>
    </source>
</evidence>
<keyword evidence="7 9" id="KW-0472">Membrane</keyword>
<comment type="caution">
    <text evidence="10">The sequence shown here is derived from an EMBL/GenBank/DDBJ whole genome shotgun (WGS) entry which is preliminary data.</text>
</comment>
<evidence type="ECO:0000256" key="8">
    <source>
        <dbReference type="ARBA" id="ARBA00037998"/>
    </source>
</evidence>
<name>A0ABP8HEP9_9BURK</name>
<dbReference type="PANTHER" id="PTHR11795">
    <property type="entry name" value="BRANCHED-CHAIN AMINO ACID TRANSPORT SYSTEM PERMEASE PROTEIN LIVH"/>
    <property type="match status" value="1"/>
</dbReference>
<dbReference type="Proteomes" id="UP001500975">
    <property type="component" value="Unassembled WGS sequence"/>
</dbReference>
<dbReference type="EMBL" id="BAABGJ010000013">
    <property type="protein sequence ID" value="GAA4338340.1"/>
    <property type="molecule type" value="Genomic_DNA"/>
</dbReference>
<feature type="transmembrane region" description="Helical" evidence="9">
    <location>
        <begin position="90"/>
        <end position="115"/>
    </location>
</feature>
<dbReference type="Pfam" id="PF02653">
    <property type="entry name" value="BPD_transp_2"/>
    <property type="match status" value="1"/>
</dbReference>
<dbReference type="PANTHER" id="PTHR11795:SF451">
    <property type="entry name" value="ABC TRANSPORTER PERMEASE PROTEIN"/>
    <property type="match status" value="1"/>
</dbReference>
<comment type="similarity">
    <text evidence="8">Belongs to the binding-protein-dependent transport system permease family. LivHM subfamily.</text>
</comment>
<evidence type="ECO:0000256" key="5">
    <source>
        <dbReference type="ARBA" id="ARBA00022970"/>
    </source>
</evidence>
<dbReference type="RefSeq" id="WP_345537189.1">
    <property type="nucleotide sequence ID" value="NZ_BAABGJ010000013.1"/>
</dbReference>
<evidence type="ECO:0000256" key="4">
    <source>
        <dbReference type="ARBA" id="ARBA00022692"/>
    </source>
</evidence>
<feature type="transmembrane region" description="Helical" evidence="9">
    <location>
        <begin position="188"/>
        <end position="209"/>
    </location>
</feature>
<evidence type="ECO:0000256" key="1">
    <source>
        <dbReference type="ARBA" id="ARBA00004651"/>
    </source>
</evidence>
<evidence type="ECO:0000256" key="2">
    <source>
        <dbReference type="ARBA" id="ARBA00022448"/>
    </source>
</evidence>
<evidence type="ECO:0000313" key="10">
    <source>
        <dbReference type="EMBL" id="GAA4338340.1"/>
    </source>
</evidence>
<dbReference type="CDD" id="cd06582">
    <property type="entry name" value="TM_PBP1_LivH_like"/>
    <property type="match status" value="1"/>
</dbReference>
<keyword evidence="4 9" id="KW-0812">Transmembrane</keyword>
<keyword evidence="11" id="KW-1185">Reference proteome</keyword>
<feature type="transmembrane region" description="Helical" evidence="9">
    <location>
        <begin position="58"/>
        <end position="78"/>
    </location>
</feature>
<reference evidence="11" key="1">
    <citation type="journal article" date="2019" name="Int. J. Syst. Evol. Microbiol.">
        <title>The Global Catalogue of Microorganisms (GCM) 10K type strain sequencing project: providing services to taxonomists for standard genome sequencing and annotation.</title>
        <authorList>
            <consortium name="The Broad Institute Genomics Platform"/>
            <consortium name="The Broad Institute Genome Sequencing Center for Infectious Disease"/>
            <person name="Wu L."/>
            <person name="Ma J."/>
        </authorList>
    </citation>
    <scope>NUCLEOTIDE SEQUENCE [LARGE SCALE GENOMIC DNA]</scope>
    <source>
        <strain evidence="11">JCM 17804</strain>
    </source>
</reference>
<sequence>MNPLIEQTLIALSKGGIYANLALALVMTYKSSGQVNFAQGEMATVATFIAWSLAQAGLPLWLAIALAVVCAGAMGLVLERVVIRPFRRQPVAIMVTVSVGLFIALNSLSGWLWSYEARPFASPFPDRAVELGGVMVRWHALGAMAVSTFMLLAMFAFFRWTKLGLAMRGAAANDASARLLGIHVDRMIGLGWATAAMVGAVAGIMMAPFTFLDPHMMSGPLIFFFAAALLGGISSPLGAVAGGYAVGLLELAVVQFVPKGNELRTTLAMALIVAVLLLRPQGLFGARVVHRV</sequence>
<evidence type="ECO:0000256" key="3">
    <source>
        <dbReference type="ARBA" id="ARBA00022475"/>
    </source>
</evidence>
<accession>A0ABP8HEP9</accession>
<evidence type="ECO:0000256" key="7">
    <source>
        <dbReference type="ARBA" id="ARBA00023136"/>
    </source>
</evidence>
<keyword evidence="3" id="KW-1003">Cell membrane</keyword>
<keyword evidence="5" id="KW-0029">Amino-acid transport</keyword>
<dbReference type="InterPro" id="IPR001851">
    <property type="entry name" value="ABC_transp_permease"/>
</dbReference>